<reference evidence="1" key="1">
    <citation type="submission" date="2022-07" db="EMBL/GenBank/DDBJ databases">
        <title>Enhanced cultured diversity of the mouse gut microbiota enables custom-made synthetic communities.</title>
        <authorList>
            <person name="Afrizal A."/>
        </authorList>
    </citation>
    <scope>NUCLEOTIDE SEQUENCE</scope>
    <source>
        <strain evidence="1">DSM 29482</strain>
    </source>
</reference>
<dbReference type="AlphaFoldDB" id="A0A9X2S3F9"/>
<keyword evidence="2" id="KW-1185">Reference proteome</keyword>
<protein>
    <submittedName>
        <fullName evidence="1">Uncharacterized protein</fullName>
    </submittedName>
</protein>
<name>A0A9X2S3F9_9FIRM</name>
<dbReference type="EMBL" id="JANJZL010000001">
    <property type="protein sequence ID" value="MCR2042675.1"/>
    <property type="molecule type" value="Genomic_DNA"/>
</dbReference>
<organism evidence="1 2">
    <name type="scientific">Anaerosalibacter massiliensis</name>
    <dbReference type="NCBI Taxonomy" id="1347392"/>
    <lineage>
        <taxon>Bacteria</taxon>
        <taxon>Bacillati</taxon>
        <taxon>Bacillota</taxon>
        <taxon>Tissierellia</taxon>
        <taxon>Tissierellales</taxon>
        <taxon>Sporanaerobacteraceae</taxon>
        <taxon>Anaerosalibacter</taxon>
    </lineage>
</organism>
<proteinExistence type="predicted"/>
<dbReference type="Proteomes" id="UP001142078">
    <property type="component" value="Unassembled WGS sequence"/>
</dbReference>
<sequence length="49" mass="5873">MQEAVKRAERIWSRLGKFYINIINKILKLSCSHKQYLNRMENQGFITMA</sequence>
<gene>
    <name evidence="1" type="ORF">NSA23_00960</name>
</gene>
<accession>A0A9X2S3F9</accession>
<evidence type="ECO:0000313" key="1">
    <source>
        <dbReference type="EMBL" id="MCR2042675.1"/>
    </source>
</evidence>
<dbReference type="RefSeq" id="WP_187116668.1">
    <property type="nucleotide sequence ID" value="NZ_CABKTM010000043.1"/>
</dbReference>
<evidence type="ECO:0000313" key="2">
    <source>
        <dbReference type="Proteomes" id="UP001142078"/>
    </source>
</evidence>
<comment type="caution">
    <text evidence="1">The sequence shown here is derived from an EMBL/GenBank/DDBJ whole genome shotgun (WGS) entry which is preliminary data.</text>
</comment>